<dbReference type="CDD" id="cd01846">
    <property type="entry name" value="fatty_acyltransferase_like"/>
    <property type="match status" value="1"/>
</dbReference>
<dbReference type="Proteomes" id="UP000286045">
    <property type="component" value="Unassembled WGS sequence"/>
</dbReference>
<sequence length="405" mass="45135">MCPPDGIGAVAIMTPHYTGTSTGARDVGAEKMTMEVEMVLLPRLTPQRDLDSTNRVRATRGSGLLSLLCVVALGGHHVKATYIPKPYFNWDDTKYLIAFGDSYTFVQGTAGYTNFSFIGSYLPGQFGFSPSTLLSNKIVQNFTGTAEGGPNWVEYLTGCGLEPGETLPQDCAVQLWNFAFAGADVSLEYLSQHHDYTIPLVNQTQQYLTWAEPVIGKRMDKSRALVAVWIGINDINDSSEFTNVSFPAFYDELIDTVFTQSVRPMYKAGYKNFLFINLPPLDRTAANVLSLTPLPNKTMIGWWGDSLARHSETFAARNADVTAMVYDANRFLNGVLDKPWKYDIKNTISYCLDYADPDVLQQPVLHGCLPLDDYFWYNSGHMSSHTHQLMAPDIAKFLREQSTCK</sequence>
<dbReference type="EMBL" id="RYZI01000515">
    <property type="protein sequence ID" value="RWA04806.1"/>
    <property type="molecule type" value="Genomic_DNA"/>
</dbReference>
<reference evidence="2 3" key="1">
    <citation type="submission" date="2018-12" db="EMBL/GenBank/DDBJ databases">
        <title>Draft genome sequence of Xylaria grammica IHI A82.</title>
        <authorList>
            <person name="Buettner E."/>
            <person name="Kellner H."/>
        </authorList>
    </citation>
    <scope>NUCLEOTIDE SEQUENCE [LARGE SCALE GENOMIC DNA]</scope>
    <source>
        <strain evidence="2 3">IHI A82</strain>
    </source>
</reference>
<gene>
    <name evidence="2" type="ORF">EKO27_g10297</name>
</gene>
<evidence type="ECO:0000256" key="1">
    <source>
        <dbReference type="ARBA" id="ARBA00022801"/>
    </source>
</evidence>
<keyword evidence="3" id="KW-1185">Reference proteome</keyword>
<dbReference type="SUPFAM" id="SSF52266">
    <property type="entry name" value="SGNH hydrolase"/>
    <property type="match status" value="1"/>
</dbReference>
<name>A0A439CRK7_9PEZI</name>
<dbReference type="GO" id="GO:0016788">
    <property type="term" value="F:hydrolase activity, acting on ester bonds"/>
    <property type="evidence" value="ECO:0007669"/>
    <property type="project" value="InterPro"/>
</dbReference>
<dbReference type="Pfam" id="PF00657">
    <property type="entry name" value="Lipase_GDSL"/>
    <property type="match status" value="1"/>
</dbReference>
<dbReference type="AlphaFoldDB" id="A0A439CRK7"/>
<dbReference type="InterPro" id="IPR051058">
    <property type="entry name" value="GDSL_Est/Lipase"/>
</dbReference>
<dbReference type="PANTHER" id="PTHR45648:SF85">
    <property type="entry name" value="A, PUTATIVE (AFU_ORTHOLOGUE AFUA_2G10760)-RELATED"/>
    <property type="match status" value="1"/>
</dbReference>
<dbReference type="PANTHER" id="PTHR45648">
    <property type="entry name" value="GDSL LIPASE/ACYLHYDROLASE FAMILY PROTEIN (AFU_ORTHOLOGUE AFUA_4G14700)"/>
    <property type="match status" value="1"/>
</dbReference>
<dbReference type="Gene3D" id="3.40.50.1110">
    <property type="entry name" value="SGNH hydrolase"/>
    <property type="match status" value="1"/>
</dbReference>
<evidence type="ECO:0000313" key="2">
    <source>
        <dbReference type="EMBL" id="RWA04806.1"/>
    </source>
</evidence>
<accession>A0A439CRK7</accession>
<dbReference type="InterPro" id="IPR036514">
    <property type="entry name" value="SGNH_hydro_sf"/>
</dbReference>
<evidence type="ECO:0000313" key="3">
    <source>
        <dbReference type="Proteomes" id="UP000286045"/>
    </source>
</evidence>
<dbReference type="InterPro" id="IPR001087">
    <property type="entry name" value="GDSL"/>
</dbReference>
<organism evidence="2 3">
    <name type="scientific">Xylaria grammica</name>
    <dbReference type="NCBI Taxonomy" id="363999"/>
    <lineage>
        <taxon>Eukaryota</taxon>
        <taxon>Fungi</taxon>
        <taxon>Dikarya</taxon>
        <taxon>Ascomycota</taxon>
        <taxon>Pezizomycotina</taxon>
        <taxon>Sordariomycetes</taxon>
        <taxon>Xylariomycetidae</taxon>
        <taxon>Xylariales</taxon>
        <taxon>Xylariaceae</taxon>
        <taxon>Xylaria</taxon>
    </lineage>
</organism>
<evidence type="ECO:0008006" key="4">
    <source>
        <dbReference type="Google" id="ProtNLM"/>
    </source>
</evidence>
<comment type="caution">
    <text evidence="2">The sequence shown here is derived from an EMBL/GenBank/DDBJ whole genome shotgun (WGS) entry which is preliminary data.</text>
</comment>
<protein>
    <recommendedName>
        <fullName evidence="4">Lysophospholipase A</fullName>
    </recommendedName>
</protein>
<dbReference type="STRING" id="363999.A0A439CRK7"/>
<proteinExistence type="predicted"/>
<keyword evidence="1" id="KW-0378">Hydrolase</keyword>